<reference evidence="1 2" key="1">
    <citation type="journal article" date="2018" name="Nat. Genet.">
        <title>The Rosa genome provides new insights in the design of modern roses.</title>
        <authorList>
            <person name="Bendahmane M."/>
        </authorList>
    </citation>
    <scope>NUCLEOTIDE SEQUENCE [LARGE SCALE GENOMIC DNA]</scope>
    <source>
        <strain evidence="2">cv. Old Blush</strain>
    </source>
</reference>
<proteinExistence type="predicted"/>
<dbReference type="Proteomes" id="UP000238479">
    <property type="component" value="Chromosome 2"/>
</dbReference>
<gene>
    <name evidence="1" type="ORF">RchiOBHm_Chr2g0096131</name>
</gene>
<comment type="caution">
    <text evidence="1">The sequence shown here is derived from an EMBL/GenBank/DDBJ whole genome shotgun (WGS) entry which is preliminary data.</text>
</comment>
<evidence type="ECO:0000313" key="1">
    <source>
        <dbReference type="EMBL" id="PRQ47110.1"/>
    </source>
</evidence>
<evidence type="ECO:0000313" key="2">
    <source>
        <dbReference type="Proteomes" id="UP000238479"/>
    </source>
</evidence>
<name>A0A2P6RL05_ROSCH</name>
<dbReference type="Gramene" id="PRQ47110">
    <property type="protein sequence ID" value="PRQ47110"/>
    <property type="gene ID" value="RchiOBHm_Chr2g0096131"/>
</dbReference>
<dbReference type="EMBL" id="PDCK01000040">
    <property type="protein sequence ID" value="PRQ47110.1"/>
    <property type="molecule type" value="Genomic_DNA"/>
</dbReference>
<dbReference type="AlphaFoldDB" id="A0A2P6RL05"/>
<organism evidence="1 2">
    <name type="scientific">Rosa chinensis</name>
    <name type="common">China rose</name>
    <dbReference type="NCBI Taxonomy" id="74649"/>
    <lineage>
        <taxon>Eukaryota</taxon>
        <taxon>Viridiplantae</taxon>
        <taxon>Streptophyta</taxon>
        <taxon>Embryophyta</taxon>
        <taxon>Tracheophyta</taxon>
        <taxon>Spermatophyta</taxon>
        <taxon>Magnoliopsida</taxon>
        <taxon>eudicotyledons</taxon>
        <taxon>Gunneridae</taxon>
        <taxon>Pentapetalae</taxon>
        <taxon>rosids</taxon>
        <taxon>fabids</taxon>
        <taxon>Rosales</taxon>
        <taxon>Rosaceae</taxon>
        <taxon>Rosoideae</taxon>
        <taxon>Rosoideae incertae sedis</taxon>
        <taxon>Rosa</taxon>
    </lineage>
</organism>
<protein>
    <submittedName>
        <fullName evidence="1">Uncharacterized protein</fullName>
    </submittedName>
</protein>
<sequence>MFTFDSINGKIAILVITLAVEVVNPNPNILNGTKLSLKMHNTKSSDILDRNR</sequence>
<keyword evidence="2" id="KW-1185">Reference proteome</keyword>
<accession>A0A2P6RL05</accession>